<dbReference type="PANTHER" id="PTHR43135:SF3">
    <property type="entry name" value="ALPHA-D-RIBOSE 1-METHYLPHOSPHONATE 5-TRIPHOSPHATE DIPHOSPHATASE"/>
    <property type="match status" value="1"/>
</dbReference>
<dbReference type="InterPro" id="IPR032466">
    <property type="entry name" value="Metal_Hydrolase"/>
</dbReference>
<organism evidence="3 4">
    <name type="scientific">Shiella aurantiaca</name>
    <dbReference type="NCBI Taxonomy" id="3058365"/>
    <lineage>
        <taxon>Bacteria</taxon>
        <taxon>Pseudomonadati</taxon>
        <taxon>Bacteroidota</taxon>
        <taxon>Cytophagia</taxon>
        <taxon>Cytophagales</taxon>
        <taxon>Shiellaceae</taxon>
        <taxon>Shiella</taxon>
    </lineage>
</organism>
<protein>
    <submittedName>
        <fullName evidence="3">Amidohydrolase family protein</fullName>
    </submittedName>
</protein>
<dbReference type="EMBL" id="JAUHJS010000001">
    <property type="protein sequence ID" value="MDN4164189.1"/>
    <property type="molecule type" value="Genomic_DNA"/>
</dbReference>
<dbReference type="InterPro" id="IPR006680">
    <property type="entry name" value="Amidohydro-rel"/>
</dbReference>
<dbReference type="InterPro" id="IPR051781">
    <property type="entry name" value="Metallo-dep_Hydrolase"/>
</dbReference>
<feature type="domain" description="Amidohydrolase-related" evidence="2">
    <location>
        <begin position="319"/>
        <end position="411"/>
    </location>
</feature>
<dbReference type="Pfam" id="PF01979">
    <property type="entry name" value="Amidohydro_1"/>
    <property type="match status" value="1"/>
</dbReference>
<comment type="caution">
    <text evidence="3">The sequence shown here is derived from an EMBL/GenBank/DDBJ whole genome shotgun (WGS) entry which is preliminary data.</text>
</comment>
<evidence type="ECO:0000313" key="3">
    <source>
        <dbReference type="EMBL" id="MDN4164189.1"/>
    </source>
</evidence>
<dbReference type="RefSeq" id="WP_320002715.1">
    <property type="nucleotide sequence ID" value="NZ_JAUHJS010000001.1"/>
</dbReference>
<name>A0ABT8F1L5_9BACT</name>
<evidence type="ECO:0000313" key="4">
    <source>
        <dbReference type="Proteomes" id="UP001168552"/>
    </source>
</evidence>
<proteinExistence type="predicted"/>
<keyword evidence="4" id="KW-1185">Reference proteome</keyword>
<dbReference type="Proteomes" id="UP001168552">
    <property type="component" value="Unassembled WGS sequence"/>
</dbReference>
<dbReference type="SUPFAM" id="SSF51338">
    <property type="entry name" value="Composite domain of metallo-dependent hydrolases"/>
    <property type="match status" value="1"/>
</dbReference>
<gene>
    <name evidence="3" type="ORF">QWY31_01685</name>
</gene>
<feature type="signal peptide" evidence="1">
    <location>
        <begin position="1"/>
        <end position="20"/>
    </location>
</feature>
<dbReference type="Gene3D" id="3.20.20.140">
    <property type="entry name" value="Metal-dependent hydrolases"/>
    <property type="match status" value="1"/>
</dbReference>
<reference evidence="3" key="1">
    <citation type="submission" date="2023-06" db="EMBL/GenBank/DDBJ databases">
        <title>Cytophagales bacterium Strain LB-30, isolated from soil.</title>
        <authorList>
            <person name="Liu B."/>
        </authorList>
    </citation>
    <scope>NUCLEOTIDE SEQUENCE</scope>
    <source>
        <strain evidence="3">LB-30</strain>
    </source>
</reference>
<dbReference type="PANTHER" id="PTHR43135">
    <property type="entry name" value="ALPHA-D-RIBOSE 1-METHYLPHOSPHONATE 5-TRIPHOSPHATE DIPHOSPHATASE"/>
    <property type="match status" value="1"/>
</dbReference>
<sequence>MKQLISTILLASVALGNLWAQVPQPASEQQKPIAITGAVAHLGNGKVIENALVTFDKGKLTLVADARVVRVDLSGHEVIEANGKHLYPGLILANTELGLLEVESVRATRDYSETGDYNPNVRSIIAYNTDSELIPTLRYNGILLAQVTPKGGTISGSSSVVALDGWNWEDAAYAYDEGIHMGWVNTYQRPRWWLGETQIKKNENYEAQVREIEQFFNDAKAYANAGKPKTVNLKMEAMKGLFDGSKTLYIEASYAKDIVSGIQFAQAMGVKKIVLKGGEQAYRVADFLKENAIPVVLANVHRLPSSTDEDIDMPYKLAADLTKAGVMVVIAYDGLQSSRNLPFFAGTAAAYGLDKEQALQLITLNPAKMLGIESRAGSIEVGKDAHLILSSGDLLDMRGNNVEAAFINGKRINLDGKQQMLYQRFKEKFEQE</sequence>
<accession>A0ABT8F1L5</accession>
<evidence type="ECO:0000259" key="2">
    <source>
        <dbReference type="Pfam" id="PF01979"/>
    </source>
</evidence>
<evidence type="ECO:0000256" key="1">
    <source>
        <dbReference type="SAM" id="SignalP"/>
    </source>
</evidence>
<dbReference type="InterPro" id="IPR011059">
    <property type="entry name" value="Metal-dep_hydrolase_composite"/>
</dbReference>
<dbReference type="SUPFAM" id="SSF51556">
    <property type="entry name" value="Metallo-dependent hydrolases"/>
    <property type="match status" value="1"/>
</dbReference>
<feature type="chain" id="PRO_5046665888" evidence="1">
    <location>
        <begin position="21"/>
        <end position="432"/>
    </location>
</feature>
<keyword evidence="1" id="KW-0732">Signal</keyword>